<keyword evidence="1" id="KW-0614">Plasmid</keyword>
<gene>
    <name evidence="1" type="primary">tylF</name>
    <name evidence="1" type="ORF">ANTHELSMS3_04827</name>
</gene>
<keyword evidence="1" id="KW-0808">Transferase</keyword>
<keyword evidence="1" id="KW-0489">Methyltransferase</keyword>
<dbReference type="Pfam" id="PF05711">
    <property type="entry name" value="TylF"/>
    <property type="match status" value="1"/>
</dbReference>
<dbReference type="RefSeq" id="WP_094037349.1">
    <property type="nucleotide sequence ID" value="NZ_CP022541.1"/>
</dbReference>
<keyword evidence="2" id="KW-1185">Reference proteome</keyword>
<name>A0A222EB71_9RHOB</name>
<proteinExistence type="predicted"/>
<accession>A0A222EB71</accession>
<protein>
    <submittedName>
        <fullName evidence="1">Macrocin O-methyltransferase</fullName>
        <ecNumber evidence="1">2.1.1.101</ecNumber>
    </submittedName>
</protein>
<geneLocation type="plasmid" evidence="2">
    <name>psms3-1</name>
</geneLocation>
<dbReference type="PANTHER" id="PTHR40036">
    <property type="entry name" value="MACROCIN O-METHYLTRANSFERASE"/>
    <property type="match status" value="1"/>
</dbReference>
<dbReference type="GO" id="GO:0032259">
    <property type="term" value="P:methylation"/>
    <property type="evidence" value="ECO:0007669"/>
    <property type="project" value="UniProtKB-KW"/>
</dbReference>
<evidence type="ECO:0000313" key="2">
    <source>
        <dbReference type="Proteomes" id="UP000203589"/>
    </source>
</evidence>
<evidence type="ECO:0000313" key="1">
    <source>
        <dbReference type="EMBL" id="ASP23221.1"/>
    </source>
</evidence>
<dbReference type="Gene3D" id="3.40.50.150">
    <property type="entry name" value="Vaccinia Virus protein VP39"/>
    <property type="match status" value="1"/>
</dbReference>
<reference evidence="1 2" key="1">
    <citation type="submission" date="2017-07" db="EMBL/GenBank/DDBJ databases">
        <title>Genome Sequence of Antarctobacter heliothermus Strain SMS3 Isolated from a culture of the Diatom Skeletonema marinoi.</title>
        <authorList>
            <person name="Topel M."/>
            <person name="Pinder M.I.M."/>
            <person name="Johansson O.N."/>
            <person name="Kourtchenko O."/>
            <person name="Godhe A."/>
            <person name="Clarke A.K."/>
        </authorList>
    </citation>
    <scope>NUCLEOTIDE SEQUENCE [LARGE SCALE GENOMIC DNA]</scope>
    <source>
        <strain evidence="1 2">SMS3</strain>
        <plasmid evidence="2">Plasmid psms3-1</plasmid>
    </source>
</reference>
<dbReference type="InterPro" id="IPR029063">
    <property type="entry name" value="SAM-dependent_MTases_sf"/>
</dbReference>
<dbReference type="OrthoDB" id="9811332at2"/>
<dbReference type="KEGG" id="aht:ANTHELSMS3_04827"/>
<dbReference type="PANTHER" id="PTHR40036:SF1">
    <property type="entry name" value="MACROCIN O-METHYLTRANSFERASE"/>
    <property type="match status" value="1"/>
</dbReference>
<dbReference type="GO" id="GO:0030769">
    <property type="term" value="F:macrocin O-methyltransferase activity"/>
    <property type="evidence" value="ECO:0007669"/>
    <property type="project" value="UniProtKB-EC"/>
</dbReference>
<dbReference type="EC" id="2.1.1.101" evidence="1"/>
<organism evidence="1 2">
    <name type="scientific">Antarctobacter heliothermus</name>
    <dbReference type="NCBI Taxonomy" id="74033"/>
    <lineage>
        <taxon>Bacteria</taxon>
        <taxon>Pseudomonadati</taxon>
        <taxon>Pseudomonadota</taxon>
        <taxon>Alphaproteobacteria</taxon>
        <taxon>Rhodobacterales</taxon>
        <taxon>Roseobacteraceae</taxon>
        <taxon>Antarctobacter</taxon>
    </lineage>
</organism>
<dbReference type="InterPro" id="IPR008884">
    <property type="entry name" value="TylF_MeTrfase"/>
</dbReference>
<dbReference type="AlphaFoldDB" id="A0A222EB71"/>
<dbReference type="EMBL" id="CP022541">
    <property type="protein sequence ID" value="ASP23221.1"/>
    <property type="molecule type" value="Genomic_DNA"/>
</dbReference>
<dbReference type="Proteomes" id="UP000203589">
    <property type="component" value="Plasmid pSMS3-1"/>
</dbReference>
<sequence length="243" mass="27293">MRVKSAIEAVLRRSPPLYRLGSRLYHKMNPEFRTLSPGAPGAIQKAFEFGRTDPDASAFSGDYHEFGLFRGGTFLAAGQIVDEMGLKDVRLYGYDSFEGLPEATGLDAGDPRFFEGQFACSREEVEANLAGHGMDMSRAVLVEGFYEDSLTEELHAAHPFRPASVVLLDCDYYSSTICAMDWLDRYIRAGTVLLFDDWFSYGNDPDMGQPKALEDWLAARPQWRVEQLDDFEENGRGFVVRNA</sequence>